<dbReference type="AlphaFoldDB" id="A0AAP0IF76"/>
<dbReference type="EMBL" id="JBBNAF010000009">
    <property type="protein sequence ID" value="KAK9114045.1"/>
    <property type="molecule type" value="Genomic_DNA"/>
</dbReference>
<name>A0AAP0IF76_9MAGN</name>
<reference evidence="1 3" key="1">
    <citation type="submission" date="2024-01" db="EMBL/GenBank/DDBJ databases">
        <title>Genome assemblies of Stephania.</title>
        <authorList>
            <person name="Yang L."/>
        </authorList>
    </citation>
    <scope>NUCLEOTIDE SEQUENCE [LARGE SCALE GENOMIC DNA]</scope>
    <source>
        <strain evidence="1">YNDBR</strain>
        <tissue evidence="1">Leaf</tissue>
    </source>
</reference>
<keyword evidence="3" id="KW-1185">Reference proteome</keyword>
<dbReference type="EMBL" id="JBBNAF010000009">
    <property type="protein sequence ID" value="KAK9114298.1"/>
    <property type="molecule type" value="Genomic_DNA"/>
</dbReference>
<organism evidence="1 3">
    <name type="scientific">Stephania yunnanensis</name>
    <dbReference type="NCBI Taxonomy" id="152371"/>
    <lineage>
        <taxon>Eukaryota</taxon>
        <taxon>Viridiplantae</taxon>
        <taxon>Streptophyta</taxon>
        <taxon>Embryophyta</taxon>
        <taxon>Tracheophyta</taxon>
        <taxon>Spermatophyta</taxon>
        <taxon>Magnoliopsida</taxon>
        <taxon>Ranunculales</taxon>
        <taxon>Menispermaceae</taxon>
        <taxon>Menispermoideae</taxon>
        <taxon>Cissampelideae</taxon>
        <taxon>Stephania</taxon>
    </lineage>
</organism>
<accession>A0AAP0IF76</accession>
<sequence>MNRSVFHDGQSRKQQFDGLIERLMNKVLIRRERLLSPAGKEVLLKAVAQAIPN</sequence>
<evidence type="ECO:0000313" key="3">
    <source>
        <dbReference type="Proteomes" id="UP001420932"/>
    </source>
</evidence>
<evidence type="ECO:0000313" key="1">
    <source>
        <dbReference type="EMBL" id="KAK9114045.1"/>
    </source>
</evidence>
<protein>
    <submittedName>
        <fullName evidence="1">Uncharacterized protein</fullName>
    </submittedName>
</protein>
<comment type="caution">
    <text evidence="1">The sequence shown here is derived from an EMBL/GenBank/DDBJ whole genome shotgun (WGS) entry which is preliminary data.</text>
</comment>
<dbReference type="Proteomes" id="UP001420932">
    <property type="component" value="Unassembled WGS sequence"/>
</dbReference>
<gene>
    <name evidence="1" type="ORF">Syun_020842</name>
    <name evidence="2" type="ORF">Syun_021095</name>
</gene>
<evidence type="ECO:0000313" key="2">
    <source>
        <dbReference type="EMBL" id="KAK9114298.1"/>
    </source>
</evidence>
<proteinExistence type="predicted"/>